<dbReference type="Proteomes" id="UP001143856">
    <property type="component" value="Unassembled WGS sequence"/>
</dbReference>
<sequence length="635" mass="69153">MSTSDSSARNKLPRMRVRELLPDVHLGDWAPGSLNSITDVPGVLVHTQEILADNGNVNTGVTSILPRKDWFHNACYAGLFSFNGSGEMTGSHWINETGLLHSPIVITNSFAVGAAYQGIYEYTIKSQKVAKGNVDWFLLPVVAETFDGYLNDLSQFPITPAHIVKGLESVSSDRVREGSVGGGTGMICHYFKGGTGSSSRVVPGFDTKGEPKNYTVGALVQANYGKKPHFRIAGVPVGRIIAGEEAKAAELDAEKKLALENLEREKERKDGSIIVILATDAPLHPTQLQRLAKRATVGLARVGGRGHNPSGDIFLAFSTANRIPVQSISMERRGVDPFKPTPFAAEVVDDQSINGLFEAAAEATEEAIYNAVCMAETIYYVDTERSTAVCSLDCFTARLVQFRDSHSTPLPIVQYTAASYIKRNRTRHRVIPPPSPLAIASGLVAAAYMIIEDAPRSPLVSLDDRAIPSISFPDGLKPGPMDPPRPRGGPGYGRDMSRAEKFEEEKRRIIESCFNKKDTDGSIIETYITHIRITEYGSHPTSPPPPESRRESEKPRVIIVSVRKSGRVRMHKSKENANGTFSIGKTWDLNDLTAIESYTASTTEPQQRQWAGDTGFVVNIGKPYMANTPVGGSQS</sequence>
<dbReference type="EMBL" id="JAPDGR010000579">
    <property type="protein sequence ID" value="KAJ2989006.1"/>
    <property type="molecule type" value="Genomic_DNA"/>
</dbReference>
<protein>
    <submittedName>
        <fullName evidence="1">Uncharacterized protein</fullName>
    </submittedName>
</protein>
<name>A0ACC1P9T2_9PEZI</name>
<organism evidence="1 2">
    <name type="scientific">Xylaria curta</name>
    <dbReference type="NCBI Taxonomy" id="42375"/>
    <lineage>
        <taxon>Eukaryota</taxon>
        <taxon>Fungi</taxon>
        <taxon>Dikarya</taxon>
        <taxon>Ascomycota</taxon>
        <taxon>Pezizomycotina</taxon>
        <taxon>Sordariomycetes</taxon>
        <taxon>Xylariomycetidae</taxon>
        <taxon>Xylariales</taxon>
        <taxon>Xylariaceae</taxon>
        <taxon>Xylaria</taxon>
    </lineage>
</organism>
<accession>A0ACC1P9T2</accession>
<reference evidence="1" key="1">
    <citation type="submission" date="2022-10" db="EMBL/GenBank/DDBJ databases">
        <title>Genome Sequence of Xylaria curta.</title>
        <authorList>
            <person name="Buettner E."/>
        </authorList>
    </citation>
    <scope>NUCLEOTIDE SEQUENCE</scope>
    <source>
        <strain evidence="1">Babe10</strain>
    </source>
</reference>
<evidence type="ECO:0000313" key="2">
    <source>
        <dbReference type="Proteomes" id="UP001143856"/>
    </source>
</evidence>
<proteinExistence type="predicted"/>
<gene>
    <name evidence="1" type="ORF">NUW58_g3684</name>
</gene>
<evidence type="ECO:0000313" key="1">
    <source>
        <dbReference type="EMBL" id="KAJ2989006.1"/>
    </source>
</evidence>
<keyword evidence="2" id="KW-1185">Reference proteome</keyword>
<comment type="caution">
    <text evidence="1">The sequence shown here is derived from an EMBL/GenBank/DDBJ whole genome shotgun (WGS) entry which is preliminary data.</text>
</comment>